<feature type="domain" description="Carrier" evidence="1">
    <location>
        <begin position="7"/>
        <end position="88"/>
    </location>
</feature>
<evidence type="ECO:0000313" key="2">
    <source>
        <dbReference type="EMBL" id="AKU95089.1"/>
    </source>
</evidence>
<proteinExistence type="predicted"/>
<name>A0A0K1PPN9_9BACT</name>
<evidence type="ECO:0000259" key="1">
    <source>
        <dbReference type="PROSITE" id="PS50075"/>
    </source>
</evidence>
<organism evidence="2 3">
    <name type="scientific">Labilithrix luteola</name>
    <dbReference type="NCBI Taxonomy" id="1391654"/>
    <lineage>
        <taxon>Bacteria</taxon>
        <taxon>Pseudomonadati</taxon>
        <taxon>Myxococcota</taxon>
        <taxon>Polyangia</taxon>
        <taxon>Polyangiales</taxon>
        <taxon>Labilitrichaceae</taxon>
        <taxon>Labilithrix</taxon>
    </lineage>
</organism>
<gene>
    <name evidence="2" type="ORF">AKJ09_01753</name>
</gene>
<sequence>MSVASNENTNDTLALVVDTIRDVVAEDWIKDYEINRETRFSRDMELDSLEFVRIVDAIQVAVGSQIDVMEWLSGKTIPALIELRVGDIVDVIDAAKQTS</sequence>
<dbReference type="SUPFAM" id="SSF47336">
    <property type="entry name" value="ACP-like"/>
    <property type="match status" value="1"/>
</dbReference>
<dbReference type="PROSITE" id="PS50075">
    <property type="entry name" value="CARRIER"/>
    <property type="match status" value="1"/>
</dbReference>
<dbReference type="Gene3D" id="1.10.1200.10">
    <property type="entry name" value="ACP-like"/>
    <property type="match status" value="1"/>
</dbReference>
<evidence type="ECO:0000313" key="3">
    <source>
        <dbReference type="Proteomes" id="UP000064967"/>
    </source>
</evidence>
<dbReference type="AlphaFoldDB" id="A0A0K1PPN9"/>
<dbReference type="STRING" id="1391654.AKJ09_01753"/>
<dbReference type="OrthoDB" id="3785691at2"/>
<dbReference type="KEGG" id="llu:AKJ09_01753"/>
<keyword evidence="3" id="KW-1185">Reference proteome</keyword>
<dbReference type="RefSeq" id="WP_146646588.1">
    <property type="nucleotide sequence ID" value="NZ_CP012333.1"/>
</dbReference>
<reference evidence="2 3" key="1">
    <citation type="submission" date="2015-08" db="EMBL/GenBank/DDBJ databases">
        <authorList>
            <person name="Babu N.S."/>
            <person name="Beckwith C.J."/>
            <person name="Beseler K.G."/>
            <person name="Brison A."/>
            <person name="Carone J.V."/>
            <person name="Caskin T.P."/>
            <person name="Diamond M."/>
            <person name="Durham M.E."/>
            <person name="Foxe J.M."/>
            <person name="Go M."/>
            <person name="Henderson B.A."/>
            <person name="Jones I.B."/>
            <person name="McGettigan J.A."/>
            <person name="Micheletti S.J."/>
            <person name="Nasrallah M.E."/>
            <person name="Ortiz D."/>
            <person name="Piller C.R."/>
            <person name="Privatt S.R."/>
            <person name="Schneider S.L."/>
            <person name="Sharp S."/>
            <person name="Smith T.C."/>
            <person name="Stanton J.D."/>
            <person name="Ullery H.E."/>
            <person name="Wilson R.J."/>
            <person name="Serrano M.G."/>
            <person name="Buck G."/>
            <person name="Lee V."/>
            <person name="Wang Y."/>
            <person name="Carvalho R."/>
            <person name="Voegtly L."/>
            <person name="Shi R."/>
            <person name="Duckworth R."/>
            <person name="Johnson A."/>
            <person name="Loviza R."/>
            <person name="Walstead R."/>
            <person name="Shah Z."/>
            <person name="Kiflezghi M."/>
            <person name="Wade K."/>
            <person name="Ball S.L."/>
            <person name="Bradley K.W."/>
            <person name="Asai D.J."/>
            <person name="Bowman C.A."/>
            <person name="Russell D.A."/>
            <person name="Pope W.H."/>
            <person name="Jacobs-Sera D."/>
            <person name="Hendrix R.W."/>
            <person name="Hatfull G.F."/>
        </authorList>
    </citation>
    <scope>NUCLEOTIDE SEQUENCE [LARGE SCALE GENOMIC DNA]</scope>
    <source>
        <strain evidence="2 3">DSM 27648</strain>
    </source>
</reference>
<dbReference type="Pfam" id="PF00550">
    <property type="entry name" value="PP-binding"/>
    <property type="match status" value="1"/>
</dbReference>
<dbReference type="InterPro" id="IPR009081">
    <property type="entry name" value="PP-bd_ACP"/>
</dbReference>
<dbReference type="Proteomes" id="UP000064967">
    <property type="component" value="Chromosome"/>
</dbReference>
<dbReference type="InterPro" id="IPR036736">
    <property type="entry name" value="ACP-like_sf"/>
</dbReference>
<protein>
    <submittedName>
        <fullName evidence="2">Acyl carrier protein</fullName>
    </submittedName>
</protein>
<dbReference type="EMBL" id="CP012333">
    <property type="protein sequence ID" value="AKU95089.1"/>
    <property type="molecule type" value="Genomic_DNA"/>
</dbReference>
<accession>A0A0K1PPN9</accession>